<dbReference type="RefSeq" id="WP_047808840.1">
    <property type="nucleotide sequence ID" value="NZ_LDZY01000003.1"/>
</dbReference>
<dbReference type="Proteomes" id="UP000036356">
    <property type="component" value="Unassembled WGS sequence"/>
</dbReference>
<protein>
    <recommendedName>
        <fullName evidence="3">DUF4317 domain-containing protein</fullName>
    </recommendedName>
</protein>
<organism evidence="1 2">
    <name type="scientific">Desulfosporosinus acididurans</name>
    <dbReference type="NCBI Taxonomy" id="476652"/>
    <lineage>
        <taxon>Bacteria</taxon>
        <taxon>Bacillati</taxon>
        <taxon>Bacillota</taxon>
        <taxon>Clostridia</taxon>
        <taxon>Eubacteriales</taxon>
        <taxon>Desulfitobacteriaceae</taxon>
        <taxon>Desulfosporosinus</taxon>
    </lineage>
</organism>
<dbReference type="AlphaFoldDB" id="A0A0J1FUK3"/>
<dbReference type="STRING" id="476652.DEAC_c09210"/>
<evidence type="ECO:0000313" key="2">
    <source>
        <dbReference type="Proteomes" id="UP000036356"/>
    </source>
</evidence>
<proteinExistence type="predicted"/>
<accession>A0A0J1FUK3</accession>
<keyword evidence="2" id="KW-1185">Reference proteome</keyword>
<gene>
    <name evidence="1" type="ORF">DEAC_c09210</name>
</gene>
<dbReference type="InterPro" id="IPR025466">
    <property type="entry name" value="DUF4317"/>
</dbReference>
<name>A0A0J1FUK3_9FIRM</name>
<reference evidence="1 2" key="1">
    <citation type="submission" date="2015-06" db="EMBL/GenBank/DDBJ databases">
        <title>Draft genome of the moderately acidophilic sulfate reducer Candidatus Desulfosporosinus acididurans strain M1.</title>
        <authorList>
            <person name="Poehlein A."/>
            <person name="Petzsch P."/>
            <person name="Johnson B.D."/>
            <person name="Schloemann M."/>
            <person name="Daniel R."/>
            <person name="Muehling M."/>
        </authorList>
    </citation>
    <scope>NUCLEOTIDE SEQUENCE [LARGE SCALE GENOMIC DNA]</scope>
    <source>
        <strain evidence="1 2">M1</strain>
    </source>
</reference>
<dbReference type="PATRIC" id="fig|476652.3.peg.947"/>
<comment type="caution">
    <text evidence="1">The sequence shown here is derived from an EMBL/GenBank/DDBJ whole genome shotgun (WGS) entry which is preliminary data.</text>
</comment>
<sequence length="383" mass="43730">MDKNDLAKLRKEFKAGNDGLKLGEICSVYIKKDNAQILGVETEYFEQMDELKQEFYLKGFKKLLTGQLDSKIFELSFADNKLGENPEQKVLFEALNSDFKEQIGHIVKKIMDHSESYESDYMISFTRGEFWIPAKNEVGEDDAAKNDVVNAFQFMMGTVNLVSSPKRALMFDFEEKNFRVDIPMNVYINAVSPEEGFVFPSMSDGYADTNKVIYYTKKDNQPSEAFIHHVLNCELVPTAQDDKERFLTIIKDVAGDQVEPEVIANVYEQISDCILDANEDGEIPTLGVKAIEQILVKSGIEDTRKLESSFLVNTEKADYEFKATNLLPSSKVIEIKSNVAQIKIRHEDLKRIKQVKRNGRQYLLIEIDDPAILEGFELSTEEF</sequence>
<dbReference type="EMBL" id="LDZY01000003">
    <property type="protein sequence ID" value="KLU66987.1"/>
    <property type="molecule type" value="Genomic_DNA"/>
</dbReference>
<evidence type="ECO:0000313" key="1">
    <source>
        <dbReference type="EMBL" id="KLU66987.1"/>
    </source>
</evidence>
<evidence type="ECO:0008006" key="3">
    <source>
        <dbReference type="Google" id="ProtNLM"/>
    </source>
</evidence>
<dbReference type="Pfam" id="PF14199">
    <property type="entry name" value="DUF4317"/>
    <property type="match status" value="1"/>
</dbReference>